<proteinExistence type="predicted"/>
<evidence type="ECO:0000313" key="1">
    <source>
        <dbReference type="EMBL" id="CAI9937164.1"/>
    </source>
</evidence>
<dbReference type="Proteomes" id="UP001642409">
    <property type="component" value="Unassembled WGS sequence"/>
</dbReference>
<sequence length="172" mass="20111">MCKNDDGIENFTDVLKRSLLQKKLEVELDVNNQKKSRIGAKHTNRVHITEQLKDETIKQLHSLAKVIVQMMLGEVDNVEQQFQQVYDFWQSIRGGIIFEWCVKKSNKRFHVNEMTQRNIGCQSCLDKYTQVKEDYILVNGKAIIDTGQLKQDKSLHQLDDFFPKVNNLQSQK</sequence>
<reference evidence="2 3" key="2">
    <citation type="submission" date="2024-07" db="EMBL/GenBank/DDBJ databases">
        <authorList>
            <person name="Akdeniz Z."/>
        </authorList>
    </citation>
    <scope>NUCLEOTIDE SEQUENCE [LARGE SCALE GENOMIC DNA]</scope>
</reference>
<comment type="caution">
    <text evidence="1">The sequence shown here is derived from an EMBL/GenBank/DDBJ whole genome shotgun (WGS) entry which is preliminary data.</text>
</comment>
<name>A0AA86U1W3_9EUKA</name>
<reference evidence="1" key="1">
    <citation type="submission" date="2023-06" db="EMBL/GenBank/DDBJ databases">
        <authorList>
            <person name="Kurt Z."/>
        </authorList>
    </citation>
    <scope>NUCLEOTIDE SEQUENCE</scope>
</reference>
<evidence type="ECO:0000313" key="2">
    <source>
        <dbReference type="EMBL" id="CAL6020812.1"/>
    </source>
</evidence>
<organism evidence="1">
    <name type="scientific">Hexamita inflata</name>
    <dbReference type="NCBI Taxonomy" id="28002"/>
    <lineage>
        <taxon>Eukaryota</taxon>
        <taxon>Metamonada</taxon>
        <taxon>Diplomonadida</taxon>
        <taxon>Hexamitidae</taxon>
        <taxon>Hexamitinae</taxon>
        <taxon>Hexamita</taxon>
    </lineage>
</organism>
<gene>
    <name evidence="1" type="ORF">HINF_LOCUS24809</name>
    <name evidence="2" type="ORF">HINF_LOCUS27833</name>
</gene>
<dbReference type="EMBL" id="CAXDID020000087">
    <property type="protein sequence ID" value="CAL6020812.1"/>
    <property type="molecule type" value="Genomic_DNA"/>
</dbReference>
<dbReference type="EMBL" id="CATOUU010000644">
    <property type="protein sequence ID" value="CAI9937164.1"/>
    <property type="molecule type" value="Genomic_DNA"/>
</dbReference>
<protein>
    <submittedName>
        <fullName evidence="2">Hypothetical_protein</fullName>
    </submittedName>
</protein>
<dbReference type="AlphaFoldDB" id="A0AA86U1W3"/>
<keyword evidence="3" id="KW-1185">Reference proteome</keyword>
<evidence type="ECO:0000313" key="3">
    <source>
        <dbReference type="Proteomes" id="UP001642409"/>
    </source>
</evidence>
<accession>A0AA86U1W3</accession>